<dbReference type="InterPro" id="IPR022409">
    <property type="entry name" value="PKD/Chitinase_dom"/>
</dbReference>
<dbReference type="PROSITE" id="PS50093">
    <property type="entry name" value="PKD"/>
    <property type="match status" value="2"/>
</dbReference>
<evidence type="ECO:0000259" key="1">
    <source>
        <dbReference type="PROSITE" id="PS50093"/>
    </source>
</evidence>
<accession>A0ABV8PW09</accession>
<feature type="domain" description="PKD" evidence="1">
    <location>
        <begin position="417"/>
        <end position="469"/>
    </location>
</feature>
<dbReference type="SMART" id="SM00089">
    <property type="entry name" value="PKD"/>
    <property type="match status" value="2"/>
</dbReference>
<proteinExistence type="predicted"/>
<comment type="caution">
    <text evidence="2">The sequence shown here is derived from an EMBL/GenBank/DDBJ whole genome shotgun (WGS) entry which is preliminary data.</text>
</comment>
<dbReference type="Proteomes" id="UP001595906">
    <property type="component" value="Unassembled WGS sequence"/>
</dbReference>
<dbReference type="RefSeq" id="WP_379012566.1">
    <property type="nucleotide sequence ID" value="NZ_JBHSDC010000003.1"/>
</dbReference>
<dbReference type="InterPro" id="IPR000601">
    <property type="entry name" value="PKD_dom"/>
</dbReference>
<keyword evidence="3" id="KW-1185">Reference proteome</keyword>
<dbReference type="Pfam" id="PF13585">
    <property type="entry name" value="CHU_C"/>
    <property type="match status" value="1"/>
</dbReference>
<sequence>MKKIIPFVLFSLIGFAAKATHIAGGELYYQYLGPAAAANTDSFRISMRLFRECSSQGAPLNGEVVNIGIYNTSDLSRVSSLILAQQFASNPPVIQNTPGINPCLSGNPTACYQLGTYSATIALPRTPSGYTLSWIRWSRTVLQNVVGSSVGATFTTQIPGTNQLQNGTNNSPQFVIKDTTIVCRQTNFRLDFSAVDIDGDSLSYKFAPAYDAGAGDVTNSPNPIPPSFLSLPTVNYSAPYTGFAPLGSSVTINQATGVITGVAPATGKYAVCVIVEEWRNGILLNKHRKDFILNIADCSISGAQLQPSYLNCNDLTFTFTNLSSASNIVSYLWTFGEPLRGSLDSSTSPIATHIYKDTGVFVAKLKVTASGGCVDSTTTTVSAFPGFVANFKVTGSCLINPYQFTDLTVSKYGLVNSWTWNFGETTVTTDTSTLRNPTYQYPVIGTKNVTLLVKDSKGCSSTLTQNITIPDKPSIDLPFKDTLICSIDTLQLFATSSGGTFSWTPVATIRNPNTANPFVAPKDTTVYYVTVNNNGCINTDSVKVNVLDFIKVNAGPDTAICQKDIIQLHPISDALSYAWLASTGVAVPAVKNPSIQPLVTTTYYVTANLGKCQDKDTVTVTVNPYPMVSASGNASICFGNRVQLNATIVGDTFTWSPTRSMINSNTLSPTVGPIKTTNYIISVTNTTGCLKTVTDTLTVTVIPPVNVFAGRDTSVVINQPLQLTATTNSDTLTTSFLWTPSTWLNSSTIYNPIATISSPIDSIKYKVRATTTGGCYGEDDILVHVYRNAPDILVPSGFTPNGDGKNDIIKAIPIGIKTFQYFNVYNRLGQLLYSSPEIGKGWDGNFAGNAQPPGTYVYSTQGIDYLGNIIFKKGTVVLIR</sequence>
<feature type="domain" description="PKD" evidence="1">
    <location>
        <begin position="315"/>
        <end position="381"/>
    </location>
</feature>
<dbReference type="CDD" id="cd00146">
    <property type="entry name" value="PKD"/>
    <property type="match status" value="2"/>
</dbReference>
<evidence type="ECO:0000313" key="3">
    <source>
        <dbReference type="Proteomes" id="UP001595906"/>
    </source>
</evidence>
<dbReference type="Pfam" id="PF00801">
    <property type="entry name" value="PKD"/>
    <property type="match status" value="1"/>
</dbReference>
<dbReference type="SUPFAM" id="SSF49299">
    <property type="entry name" value="PKD domain"/>
    <property type="match status" value="2"/>
</dbReference>
<dbReference type="InterPro" id="IPR026341">
    <property type="entry name" value="T9SS_type_B"/>
</dbReference>
<evidence type="ECO:0000313" key="2">
    <source>
        <dbReference type="EMBL" id="MFC4231179.1"/>
    </source>
</evidence>
<reference evidence="3" key="1">
    <citation type="journal article" date="2019" name="Int. J. Syst. Evol. Microbiol.">
        <title>The Global Catalogue of Microorganisms (GCM) 10K type strain sequencing project: providing services to taxonomists for standard genome sequencing and annotation.</title>
        <authorList>
            <consortium name="The Broad Institute Genomics Platform"/>
            <consortium name="The Broad Institute Genome Sequencing Center for Infectious Disease"/>
            <person name="Wu L."/>
            <person name="Ma J."/>
        </authorList>
    </citation>
    <scope>NUCLEOTIDE SEQUENCE [LARGE SCALE GENOMIC DNA]</scope>
    <source>
        <strain evidence="3">CECT 8010</strain>
    </source>
</reference>
<gene>
    <name evidence="2" type="ORF">ACFOW1_04715</name>
</gene>
<protein>
    <submittedName>
        <fullName evidence="2">PKD domain-containing protein</fullName>
    </submittedName>
</protein>
<organism evidence="2 3">
    <name type="scientific">Parasediminibacterium paludis</name>
    <dbReference type="NCBI Taxonomy" id="908966"/>
    <lineage>
        <taxon>Bacteria</taxon>
        <taxon>Pseudomonadati</taxon>
        <taxon>Bacteroidota</taxon>
        <taxon>Chitinophagia</taxon>
        <taxon>Chitinophagales</taxon>
        <taxon>Chitinophagaceae</taxon>
        <taxon>Parasediminibacterium</taxon>
    </lineage>
</organism>
<dbReference type="InterPro" id="IPR013783">
    <property type="entry name" value="Ig-like_fold"/>
</dbReference>
<dbReference type="Gene3D" id="2.60.40.10">
    <property type="entry name" value="Immunoglobulins"/>
    <property type="match status" value="2"/>
</dbReference>
<dbReference type="InterPro" id="IPR035986">
    <property type="entry name" value="PKD_dom_sf"/>
</dbReference>
<dbReference type="NCBIfam" id="TIGR04131">
    <property type="entry name" value="Bac_Flav_CTERM"/>
    <property type="match status" value="1"/>
</dbReference>
<name>A0ABV8PW09_9BACT</name>
<dbReference type="EMBL" id="JBHSDC010000003">
    <property type="protein sequence ID" value="MFC4231179.1"/>
    <property type="molecule type" value="Genomic_DNA"/>
</dbReference>
<dbReference type="Pfam" id="PF18911">
    <property type="entry name" value="PKD_4"/>
    <property type="match status" value="1"/>
</dbReference>